<feature type="transmembrane region" description="Helical" evidence="1">
    <location>
        <begin position="171"/>
        <end position="190"/>
    </location>
</feature>
<keyword evidence="1" id="KW-0472">Membrane</keyword>
<accession>A0A0B7KIP5</accession>
<feature type="transmembrane region" description="Helical" evidence="1">
    <location>
        <begin position="196"/>
        <end position="217"/>
    </location>
</feature>
<protein>
    <submittedName>
        <fullName evidence="2">Uncharacterized protein</fullName>
    </submittedName>
</protein>
<dbReference type="EMBL" id="CDPU01000050">
    <property type="protein sequence ID" value="CEO55287.1"/>
    <property type="molecule type" value="Genomic_DNA"/>
</dbReference>
<organism evidence="2">
    <name type="scientific">Bionectria ochroleuca</name>
    <name type="common">Gliocladium roseum</name>
    <dbReference type="NCBI Taxonomy" id="29856"/>
    <lineage>
        <taxon>Eukaryota</taxon>
        <taxon>Fungi</taxon>
        <taxon>Dikarya</taxon>
        <taxon>Ascomycota</taxon>
        <taxon>Pezizomycotina</taxon>
        <taxon>Sordariomycetes</taxon>
        <taxon>Hypocreomycetidae</taxon>
        <taxon>Hypocreales</taxon>
        <taxon>Bionectriaceae</taxon>
        <taxon>Clonostachys</taxon>
    </lineage>
</organism>
<reference evidence="2" key="1">
    <citation type="submission" date="2015-01" db="EMBL/GenBank/DDBJ databases">
        <authorList>
            <person name="Durling Mikael"/>
        </authorList>
    </citation>
    <scope>NUCLEOTIDE SEQUENCE</scope>
</reference>
<feature type="transmembrane region" description="Helical" evidence="1">
    <location>
        <begin position="333"/>
        <end position="353"/>
    </location>
</feature>
<name>A0A0B7KIP5_BIOOC</name>
<evidence type="ECO:0000313" key="2">
    <source>
        <dbReference type="EMBL" id="CEO55287.1"/>
    </source>
</evidence>
<keyword evidence="1" id="KW-1133">Transmembrane helix</keyword>
<feature type="transmembrane region" description="Helical" evidence="1">
    <location>
        <begin position="238"/>
        <end position="262"/>
    </location>
</feature>
<evidence type="ECO:0000256" key="1">
    <source>
        <dbReference type="SAM" id="Phobius"/>
    </source>
</evidence>
<feature type="transmembrane region" description="Helical" evidence="1">
    <location>
        <begin position="16"/>
        <end position="35"/>
    </location>
</feature>
<dbReference type="AlphaFoldDB" id="A0A0B7KIP5"/>
<feature type="transmembrane region" description="Helical" evidence="1">
    <location>
        <begin position="65"/>
        <end position="86"/>
    </location>
</feature>
<proteinExistence type="predicted"/>
<gene>
    <name evidence="2" type="ORF">BN869_000011345_1</name>
</gene>
<sequence length="370" mass="40662">MPSDHLVPATTMRDSYIGFLILAGLGLSSQWAIMIMNGSLRLMLLTAWTSIFLDGIPLREEWTRIWIVDLAIRVLVAFFGAVLNVFESHEFGPYLCLVDLITTIVVFSMMFLVEDRRDRRKGALRFPSCWQLMLYFFGAASIVPIYIRLYLKSRLSLRLEVPHNQARALPFTALWCSVLSLPLLLPVALGASLSQIQIGIVVWLFSPATVGPFQDLLSTLVSKSNDVRSSTKEAAQPIAIAYGILGVFSAIVHLSIVVFTFVSSSLSWSDIYWPIHGVRSGPSLMTDGAMIFIQSGYLFLSVCVLALGYYVLQTENLSATHSLLGSLHGWRALLVDTVLIAVFGPGAGLAWLLSGKETTAASSIALRKGN</sequence>
<keyword evidence="1" id="KW-0812">Transmembrane</keyword>
<feature type="transmembrane region" description="Helical" evidence="1">
    <location>
        <begin position="93"/>
        <end position="112"/>
    </location>
</feature>
<feature type="transmembrane region" description="Helical" evidence="1">
    <location>
        <begin position="132"/>
        <end position="151"/>
    </location>
</feature>
<feature type="transmembrane region" description="Helical" evidence="1">
    <location>
        <begin position="289"/>
        <end position="312"/>
    </location>
</feature>